<dbReference type="Proteomes" id="UP000046392">
    <property type="component" value="Unplaced"/>
</dbReference>
<organism evidence="1 2">
    <name type="scientific">Strongyloides papillosus</name>
    <name type="common">Intestinal threadworm</name>
    <dbReference type="NCBI Taxonomy" id="174720"/>
    <lineage>
        <taxon>Eukaryota</taxon>
        <taxon>Metazoa</taxon>
        <taxon>Ecdysozoa</taxon>
        <taxon>Nematoda</taxon>
        <taxon>Chromadorea</taxon>
        <taxon>Rhabditida</taxon>
        <taxon>Tylenchina</taxon>
        <taxon>Panagrolaimomorpha</taxon>
        <taxon>Strongyloidoidea</taxon>
        <taxon>Strongyloididae</taxon>
        <taxon>Strongyloides</taxon>
    </lineage>
</organism>
<evidence type="ECO:0000313" key="2">
    <source>
        <dbReference type="WBParaSite" id="SPAL_0000652800.1"/>
    </source>
</evidence>
<sequence length="330" mass="38082">MNITDENTTFIATTEKFSPNFINPILEDIKIVLLCIIESQISTVGITAKIEDITTYYNQQFQFTTSRRLIFVTNGVNVIPVYIYGELAYHSFKVGKIISIEYAIVKYYSNCGNVLSCNRLSYITDADINHFKDLFFKSKDIKYDELKYPNLTSIPDNETIVNISKYLMHLKNTPKFPVKEQSFFFIGKIVSLGKFLKPKGFSFKSTQDQKSNKRESGPYAKILIKDFTLIMQYVTIFADMLMEIAPTISSNLERLTEDGVRLDEYLKELMNKPLIFRIKVSNFISPLRPDDPSANKLIGHIDFCSAELYYSFCQRVKSNLLAIEEQLKYD</sequence>
<evidence type="ECO:0000313" key="1">
    <source>
        <dbReference type="Proteomes" id="UP000046392"/>
    </source>
</evidence>
<reference evidence="2" key="1">
    <citation type="submission" date="2017-02" db="UniProtKB">
        <authorList>
            <consortium name="WormBaseParasite"/>
        </authorList>
    </citation>
    <scope>IDENTIFICATION</scope>
</reference>
<name>A0A0N5BKS3_STREA</name>
<proteinExistence type="predicted"/>
<keyword evidence="1" id="KW-1185">Reference proteome</keyword>
<protein>
    <submittedName>
        <fullName evidence="2">VPS9 domain-containing protein</fullName>
    </submittedName>
</protein>
<dbReference type="AlphaFoldDB" id="A0A0N5BKS3"/>
<dbReference type="WBParaSite" id="SPAL_0000652800.1">
    <property type="protein sequence ID" value="SPAL_0000652800.1"/>
    <property type="gene ID" value="SPAL_0000652800"/>
</dbReference>
<accession>A0A0N5BKS3</accession>